<accession>A0A1Y2JRL8</accession>
<dbReference type="SUPFAM" id="SSF47598">
    <property type="entry name" value="Ribbon-helix-helix"/>
    <property type="match status" value="1"/>
</dbReference>
<dbReference type="Pfam" id="PF08681">
    <property type="entry name" value="TacA1"/>
    <property type="match status" value="1"/>
</dbReference>
<dbReference type="InterPro" id="IPR014795">
    <property type="entry name" value="TacA_1-like"/>
</dbReference>
<comment type="similarity">
    <text evidence="2">Belongs to the TacA antitoxin family.</text>
</comment>
<dbReference type="PANTHER" id="PTHR35401:SF2">
    <property type="entry name" value="ABC-TYPE TRANSPORT SYSTEM"/>
    <property type="match status" value="1"/>
</dbReference>
<dbReference type="Gene3D" id="1.20.5.780">
    <property type="entry name" value="Single helix bin"/>
    <property type="match status" value="1"/>
</dbReference>
<dbReference type="GO" id="GO:0006355">
    <property type="term" value="P:regulation of DNA-templated transcription"/>
    <property type="evidence" value="ECO:0007669"/>
    <property type="project" value="InterPro"/>
</dbReference>
<sequence length="100" mass="11180">MLAYQTDFAAAGRKTARLEQRTTEQAKELIEQAAYLLGVNASEFMVSMATKAARETLRDYEQTRLSTPDHEAFLGALDAMNPSGKLVDLMRMHKEVTAQK</sequence>
<dbReference type="EMBL" id="NAFL01000234">
    <property type="protein sequence ID" value="OSJ34224.1"/>
    <property type="molecule type" value="Genomic_DNA"/>
</dbReference>
<evidence type="ECO:0000256" key="1">
    <source>
        <dbReference type="ARBA" id="ARBA00022649"/>
    </source>
</evidence>
<evidence type="ECO:0000256" key="2">
    <source>
        <dbReference type="ARBA" id="ARBA00049988"/>
    </source>
</evidence>
<name>A0A1Y2JRL8_BRAJP</name>
<organism evidence="3 4">
    <name type="scientific">Bradyrhizobium japonicum</name>
    <dbReference type="NCBI Taxonomy" id="375"/>
    <lineage>
        <taxon>Bacteria</taxon>
        <taxon>Pseudomonadati</taxon>
        <taxon>Pseudomonadota</taxon>
        <taxon>Alphaproteobacteria</taxon>
        <taxon>Hyphomicrobiales</taxon>
        <taxon>Nitrobacteraceae</taxon>
        <taxon>Bradyrhizobium</taxon>
    </lineage>
</organism>
<dbReference type="PANTHER" id="PTHR35401">
    <property type="entry name" value="COPG FAMILY HELIX-TURN-HELIX PROTEIN-RELATED-RELATED"/>
    <property type="match status" value="1"/>
</dbReference>
<keyword evidence="1" id="KW-1277">Toxin-antitoxin system</keyword>
<proteinExistence type="inferred from homology"/>
<evidence type="ECO:0000313" key="3">
    <source>
        <dbReference type="EMBL" id="OSJ34224.1"/>
    </source>
</evidence>
<reference evidence="3 4" key="1">
    <citation type="submission" date="2017-03" db="EMBL/GenBank/DDBJ databases">
        <title>Whole genome sequences of fourteen strains of Bradyrhizobium canariense and one strain of Bradyrhizobium japonicum isolated from Lupinus (Papilionoideae: Genisteae) species in Algeria.</title>
        <authorList>
            <person name="Crovadore J."/>
            <person name="Chekireb D."/>
            <person name="Brachmann A."/>
            <person name="Chablais R."/>
            <person name="Cochard B."/>
            <person name="Lefort F."/>
        </authorList>
    </citation>
    <scope>NUCLEOTIDE SEQUENCE [LARGE SCALE GENOMIC DNA]</scope>
    <source>
        <strain evidence="3 4">UBMA197</strain>
    </source>
</reference>
<evidence type="ECO:0008006" key="5">
    <source>
        <dbReference type="Google" id="ProtNLM"/>
    </source>
</evidence>
<dbReference type="InterPro" id="IPR010985">
    <property type="entry name" value="Ribbon_hlx_hlx"/>
</dbReference>
<dbReference type="AlphaFoldDB" id="A0A1Y2JRL8"/>
<evidence type="ECO:0000313" key="4">
    <source>
        <dbReference type="Proteomes" id="UP000193335"/>
    </source>
</evidence>
<comment type="caution">
    <text evidence="3">The sequence shown here is derived from an EMBL/GenBank/DDBJ whole genome shotgun (WGS) entry which is preliminary data.</text>
</comment>
<protein>
    <recommendedName>
        <fullName evidence="5">DUF1778 domain-containing protein</fullName>
    </recommendedName>
</protein>
<dbReference type="Proteomes" id="UP000193335">
    <property type="component" value="Unassembled WGS sequence"/>
</dbReference>
<gene>
    <name evidence="3" type="ORF">BSZ19_12840</name>
</gene>
<dbReference type="RefSeq" id="WP_085399852.1">
    <property type="nucleotide sequence ID" value="NZ_NAFL01000234.1"/>
</dbReference>